<proteinExistence type="predicted"/>
<dbReference type="EMBL" id="SOCQ01000005">
    <property type="protein sequence ID" value="TDV48523.1"/>
    <property type="molecule type" value="Genomic_DNA"/>
</dbReference>
<dbReference type="AlphaFoldDB" id="A0A4R7VGT2"/>
<name>A0A4R7VGT2_9PSED</name>
<reference evidence="1 2" key="1">
    <citation type="submission" date="2019-03" db="EMBL/GenBank/DDBJ databases">
        <title>Genomic analyses of the natural microbiome of Caenorhabditis elegans.</title>
        <authorList>
            <person name="Samuel B."/>
        </authorList>
    </citation>
    <scope>NUCLEOTIDE SEQUENCE [LARGE SCALE GENOMIC DNA]</scope>
    <source>
        <strain evidence="1 2">BIGb0525</strain>
    </source>
</reference>
<dbReference type="RefSeq" id="WP_134175854.1">
    <property type="nucleotide sequence ID" value="NZ_JBIUWL010000024.1"/>
</dbReference>
<gene>
    <name evidence="1" type="ORF">EDF87_105177</name>
</gene>
<accession>A0A4R7VGT2</accession>
<evidence type="ECO:0000313" key="1">
    <source>
        <dbReference type="EMBL" id="TDV48523.1"/>
    </source>
</evidence>
<dbReference type="Proteomes" id="UP000295804">
    <property type="component" value="Unassembled WGS sequence"/>
</dbReference>
<protein>
    <submittedName>
        <fullName evidence="1">Uncharacterized protein</fullName>
    </submittedName>
</protein>
<sequence length="314" mass="35326">MFEKDLSIQHFEVKFDSSAADRRRTLYANGRMQIRVLVRVSAADAQGNEVSLYGHPALQTLQLISYNDGMPLEGSWTSSREENRYAHDMSGREASITPLIPAADNRLSDPSETIQVFEFWVSSKRVGSLQIAAEITLEGKRYRSNGQNGYDSSVSLDAVAPKRYPAASFLFGGVRSVEQKSSYDRLEQFSLSLFSEGRVIHLLDWSSDQVKYDPDYAGEFFFSGNLDDGVKNLRTYFGFIAPVYGETVTVKTHYGSRTLPQETGRISILVYASAEPANKPARTETFELKVFDEFGTDHRLRINSNTALRNFFIS</sequence>
<comment type="caution">
    <text evidence="1">The sequence shown here is derived from an EMBL/GenBank/DDBJ whole genome shotgun (WGS) entry which is preliminary data.</text>
</comment>
<evidence type="ECO:0000313" key="2">
    <source>
        <dbReference type="Proteomes" id="UP000295804"/>
    </source>
</evidence>
<organism evidence="1 2">
    <name type="scientific">Pseudomonas helmanticensis</name>
    <dbReference type="NCBI Taxonomy" id="1471381"/>
    <lineage>
        <taxon>Bacteria</taxon>
        <taxon>Pseudomonadati</taxon>
        <taxon>Pseudomonadota</taxon>
        <taxon>Gammaproteobacteria</taxon>
        <taxon>Pseudomonadales</taxon>
        <taxon>Pseudomonadaceae</taxon>
        <taxon>Pseudomonas</taxon>
    </lineage>
</organism>